<keyword evidence="5 6" id="KW-0482">Metalloprotease</keyword>
<keyword evidence="3 6" id="KW-0479">Metal-binding</keyword>
<feature type="region of interest" description="Disordered" evidence="7">
    <location>
        <begin position="247"/>
        <end position="267"/>
    </location>
</feature>
<dbReference type="GO" id="GO:0046872">
    <property type="term" value="F:metal ion binding"/>
    <property type="evidence" value="ECO:0007669"/>
    <property type="project" value="UniProtKB-KW"/>
</dbReference>
<keyword evidence="2 6" id="KW-0645">Protease</keyword>
<dbReference type="FunCoup" id="A0A1S3K2S9">
    <property type="interactions" value="1453"/>
</dbReference>
<dbReference type="Pfam" id="PF09768">
    <property type="entry name" value="Peptidase_M76"/>
    <property type="match status" value="1"/>
</dbReference>
<evidence type="ECO:0000256" key="3">
    <source>
        <dbReference type="ARBA" id="ARBA00022723"/>
    </source>
</evidence>
<evidence type="ECO:0000256" key="7">
    <source>
        <dbReference type="SAM" id="MobiDB-lite"/>
    </source>
</evidence>
<accession>A0A1S3K2S9</accession>
<dbReference type="PANTHER" id="PTHR21711:SF0">
    <property type="entry name" value="MITOCHONDRIAL INNER MEMBRANE PROTEASE ATP23 HOMOLOG"/>
    <property type="match status" value="1"/>
</dbReference>
<sequence>MAKKADSDAELEELRRHVVGDMTTSTPEVADQHVRSKAPYVNPVFFNVTKTWAPATVMIWTSWHRRCEKEIVRCVREDPLIKTVLTAMEKKGCPVDLLRHVVCENCHYPGILTRDYGFFDREINQIYLCANQVQNKQIRHVFLRELIVAYDHCRAKIDVTSVTQEACTEVRAANLSGECTSLRKMWKSYPLTTLGKINGMHKECVRKRAVDALQKSFSGKPRRELRAAVDQVFERCYNDLDPLGRRPRRGSAADAANAYTDSQFMNH</sequence>
<name>A0A1S3K2S9_LINAN</name>
<evidence type="ECO:0000256" key="5">
    <source>
        <dbReference type="ARBA" id="ARBA00023049"/>
    </source>
</evidence>
<dbReference type="OrthoDB" id="285308at2759"/>
<dbReference type="AlphaFoldDB" id="A0A1S3K2S9"/>
<comment type="similarity">
    <text evidence="1 6">Belongs to the peptidase M76 family.</text>
</comment>
<evidence type="ECO:0000256" key="2">
    <source>
        <dbReference type="ARBA" id="ARBA00022670"/>
    </source>
</evidence>
<organism evidence="8 9">
    <name type="scientific">Lingula anatina</name>
    <name type="common">Brachiopod</name>
    <name type="synonym">Lingula unguis</name>
    <dbReference type="NCBI Taxonomy" id="7574"/>
    <lineage>
        <taxon>Eukaryota</taxon>
        <taxon>Metazoa</taxon>
        <taxon>Spiralia</taxon>
        <taxon>Lophotrochozoa</taxon>
        <taxon>Brachiopoda</taxon>
        <taxon>Linguliformea</taxon>
        <taxon>Lingulata</taxon>
        <taxon>Lingulida</taxon>
        <taxon>Linguloidea</taxon>
        <taxon>Lingulidae</taxon>
        <taxon>Lingula</taxon>
    </lineage>
</organism>
<dbReference type="InParanoid" id="A0A1S3K2S9"/>
<evidence type="ECO:0000313" key="9">
    <source>
        <dbReference type="RefSeq" id="XP_013416827.1"/>
    </source>
</evidence>
<protein>
    <recommendedName>
        <fullName evidence="6">Mitochondrial inner membrane protease ATP23</fullName>
        <ecNumber evidence="6">3.4.24.-</ecNumber>
    </recommendedName>
</protein>
<gene>
    <name evidence="9" type="primary">LOC106178256</name>
</gene>
<dbReference type="GeneID" id="106178256"/>
<evidence type="ECO:0000313" key="8">
    <source>
        <dbReference type="Proteomes" id="UP000085678"/>
    </source>
</evidence>
<dbReference type="EC" id="3.4.24.-" evidence="6"/>
<evidence type="ECO:0000256" key="4">
    <source>
        <dbReference type="ARBA" id="ARBA00022801"/>
    </source>
</evidence>
<evidence type="ECO:0000256" key="1">
    <source>
        <dbReference type="ARBA" id="ARBA00009915"/>
    </source>
</evidence>
<dbReference type="GO" id="GO:0033615">
    <property type="term" value="P:mitochondrial proton-transporting ATP synthase complex assembly"/>
    <property type="evidence" value="ECO:0007669"/>
    <property type="project" value="TreeGrafter"/>
</dbReference>
<dbReference type="RefSeq" id="XP_013416827.1">
    <property type="nucleotide sequence ID" value="XM_013561373.1"/>
</dbReference>
<dbReference type="GO" id="GO:0005739">
    <property type="term" value="C:mitochondrion"/>
    <property type="evidence" value="ECO:0007669"/>
    <property type="project" value="GOC"/>
</dbReference>
<keyword evidence="4 6" id="KW-0378">Hydrolase</keyword>
<reference evidence="9" key="1">
    <citation type="submission" date="2025-08" db="UniProtKB">
        <authorList>
            <consortium name="RefSeq"/>
        </authorList>
    </citation>
    <scope>IDENTIFICATION</scope>
    <source>
        <tissue evidence="9">Gonads</tissue>
    </source>
</reference>
<dbReference type="GO" id="GO:0034982">
    <property type="term" value="P:mitochondrial protein processing"/>
    <property type="evidence" value="ECO:0007669"/>
    <property type="project" value="TreeGrafter"/>
</dbReference>
<dbReference type="GO" id="GO:0004222">
    <property type="term" value="F:metalloendopeptidase activity"/>
    <property type="evidence" value="ECO:0007669"/>
    <property type="project" value="InterPro"/>
</dbReference>
<dbReference type="STRING" id="7574.A0A1S3K2S9"/>
<proteinExistence type="inferred from homology"/>
<evidence type="ECO:0000256" key="6">
    <source>
        <dbReference type="RuleBase" id="RU364057"/>
    </source>
</evidence>
<dbReference type="PANTHER" id="PTHR21711">
    <property type="entry name" value="MITOCHONDRIAL INNER MEMBRANE PROTEASE"/>
    <property type="match status" value="1"/>
</dbReference>
<dbReference type="Proteomes" id="UP000085678">
    <property type="component" value="Unplaced"/>
</dbReference>
<keyword evidence="8" id="KW-1185">Reference proteome</keyword>
<dbReference type="KEGG" id="lak:106178256"/>
<dbReference type="InterPro" id="IPR019165">
    <property type="entry name" value="Peptidase_M76_ATP23"/>
</dbReference>